<reference evidence="2 3" key="1">
    <citation type="submission" date="2021-06" db="EMBL/GenBank/DDBJ databases">
        <title>Clostridia strains as spoilage organisms.</title>
        <authorList>
            <person name="Wambui J."/>
            <person name="Stephan R."/>
            <person name="Stevens M.J.A."/>
        </authorList>
    </citation>
    <scope>NUCLEOTIDE SEQUENCE [LARGE SCALE GENOMIC DNA]</scope>
    <source>
        <strain evidence="2 3">DSM 14204</strain>
    </source>
</reference>
<sequence length="118" mass="13794">MLLAYWQIGKIIVEFEHDKKFDNTTSRQLILNLSKYLTKELGKGFSRSNLFNMRKFYLLYKSVQSLTGRISWSHYCELLSISDDAARSFYEKESINSEFVNIVVAISISNIFMTMTLL</sequence>
<gene>
    <name evidence="2" type="ORF">KPL37_19045</name>
</gene>
<comment type="caution">
    <text evidence="2">The sequence shown here is derived from an EMBL/GenBank/DDBJ whole genome shotgun (WGS) entry which is preliminary data.</text>
</comment>
<proteinExistence type="predicted"/>
<dbReference type="Proteomes" id="UP000776252">
    <property type="component" value="Unassembled WGS sequence"/>
</dbReference>
<name>A0ABS6BYY7_9CLOT</name>
<organism evidence="2 3">
    <name type="scientific">Clostridium frigoris</name>
    <dbReference type="NCBI Taxonomy" id="205327"/>
    <lineage>
        <taxon>Bacteria</taxon>
        <taxon>Bacillati</taxon>
        <taxon>Bacillota</taxon>
        <taxon>Clostridia</taxon>
        <taxon>Eubacteriales</taxon>
        <taxon>Clostridiaceae</taxon>
        <taxon>Clostridium</taxon>
    </lineage>
</organism>
<evidence type="ECO:0000313" key="3">
    <source>
        <dbReference type="Proteomes" id="UP000776252"/>
    </source>
</evidence>
<keyword evidence="3" id="KW-1185">Reference proteome</keyword>
<dbReference type="Pfam" id="PF17761">
    <property type="entry name" value="DUF1016_N"/>
    <property type="match status" value="1"/>
</dbReference>
<dbReference type="EMBL" id="JAHLDV010000104">
    <property type="protein sequence ID" value="MBU3161785.1"/>
    <property type="molecule type" value="Genomic_DNA"/>
</dbReference>
<dbReference type="InterPro" id="IPR041527">
    <property type="entry name" value="YhcG_N"/>
</dbReference>
<evidence type="ECO:0000313" key="2">
    <source>
        <dbReference type="EMBL" id="MBU3161785.1"/>
    </source>
</evidence>
<dbReference type="PANTHER" id="PTHR30547:SF5">
    <property type="entry name" value="NUCLEASE YHCG-RELATED"/>
    <property type="match status" value="1"/>
</dbReference>
<feature type="domain" description="YhcG N-terminal" evidence="1">
    <location>
        <begin position="1"/>
        <end position="105"/>
    </location>
</feature>
<evidence type="ECO:0000259" key="1">
    <source>
        <dbReference type="Pfam" id="PF17761"/>
    </source>
</evidence>
<dbReference type="InterPro" id="IPR053148">
    <property type="entry name" value="PD-DEXK-like_domain"/>
</dbReference>
<dbReference type="PANTHER" id="PTHR30547">
    <property type="entry name" value="UNCHARACTERIZED PROTEIN YHCG-RELATED"/>
    <property type="match status" value="1"/>
</dbReference>
<dbReference type="RefSeq" id="WP_216151651.1">
    <property type="nucleotide sequence ID" value="NZ_JAHLDV010000104.1"/>
</dbReference>
<accession>A0ABS6BYY7</accession>
<protein>
    <recommendedName>
        <fullName evidence="1">YhcG N-terminal domain-containing protein</fullName>
    </recommendedName>
</protein>